<name>A0ABV6YV60_UNCC1</name>
<comment type="similarity">
    <text evidence="1">Belongs to the peptidase S58 family.</text>
</comment>
<dbReference type="InterPro" id="IPR005321">
    <property type="entry name" value="Peptidase_S58_DmpA"/>
</dbReference>
<evidence type="ECO:0000313" key="2">
    <source>
        <dbReference type="EMBL" id="MFC1850073.1"/>
    </source>
</evidence>
<sequence length="332" mass="34301">MAALDLSAGQAMKASLTDIPGIRVGHSQDQEAITGCTVILTEAGAVAGMDIRGSASGSRETDPLHLMHIVSSIHGLLLTGGSAFGLGAASGVMSYLEEKGVGFQIGVAQVPIVPSAVIFDLKIGSHKVRPGPEMAYQACLNATDNSFTSGCIGVGLGATAGKYMGMEWAMKSGLGQAGIITDSGIVVAALVVANSYGDIIDPKTEQVLCGCRYPDGNPENLSGFFNLYSGEIPIQARGFTNTTLGIVATNVSLDKLLTTKMAQMAQDALGRVIRPAHTIFDGDIVFALSCGDRAADINWLGAMAAEVLAQAILDAAYESRSLGSFPACVRSR</sequence>
<dbReference type="InterPro" id="IPR016117">
    <property type="entry name" value="ArgJ-like_dom_sf"/>
</dbReference>
<dbReference type="Proteomes" id="UP001594351">
    <property type="component" value="Unassembled WGS sequence"/>
</dbReference>
<keyword evidence="3" id="KW-1185">Reference proteome</keyword>
<evidence type="ECO:0000313" key="3">
    <source>
        <dbReference type="Proteomes" id="UP001594351"/>
    </source>
</evidence>
<proteinExistence type="inferred from homology"/>
<organism evidence="2 3">
    <name type="scientific">candidate division CSSED10-310 bacterium</name>
    <dbReference type="NCBI Taxonomy" id="2855610"/>
    <lineage>
        <taxon>Bacteria</taxon>
        <taxon>Bacteria division CSSED10-310</taxon>
    </lineage>
</organism>
<dbReference type="Gene3D" id="3.60.70.12">
    <property type="entry name" value="L-amino peptidase D-ALA esterase/amidase"/>
    <property type="match status" value="1"/>
</dbReference>
<dbReference type="CDD" id="cd02252">
    <property type="entry name" value="nylC_like"/>
    <property type="match status" value="1"/>
</dbReference>
<comment type="caution">
    <text evidence="2">The sequence shown here is derived from an EMBL/GenBank/DDBJ whole genome shotgun (WGS) entry which is preliminary data.</text>
</comment>
<dbReference type="SUPFAM" id="SSF56266">
    <property type="entry name" value="DmpA/ArgJ-like"/>
    <property type="match status" value="1"/>
</dbReference>
<accession>A0ABV6YV60</accession>
<reference evidence="2 3" key="1">
    <citation type="submission" date="2024-09" db="EMBL/GenBank/DDBJ databases">
        <title>Laminarin stimulates single cell rates of sulfate reduction while oxygen inhibits transcriptomic activity in coastal marine sediment.</title>
        <authorList>
            <person name="Lindsay M."/>
            <person name="Orcutt B."/>
            <person name="Emerson D."/>
            <person name="Stepanauskas R."/>
            <person name="D'Angelo T."/>
        </authorList>
    </citation>
    <scope>NUCLEOTIDE SEQUENCE [LARGE SCALE GENOMIC DNA]</scope>
    <source>
        <strain evidence="2">SAG AM-311-K15</strain>
    </source>
</reference>
<evidence type="ECO:0000256" key="1">
    <source>
        <dbReference type="ARBA" id="ARBA00007068"/>
    </source>
</evidence>
<dbReference type="PANTHER" id="PTHR36512:SF3">
    <property type="entry name" value="BLR5678 PROTEIN"/>
    <property type="match status" value="1"/>
</dbReference>
<protein>
    <submittedName>
        <fullName evidence="2">P1 family peptidase</fullName>
    </submittedName>
</protein>
<gene>
    <name evidence="2" type="ORF">ACFL27_07770</name>
</gene>
<dbReference type="Pfam" id="PF03576">
    <property type="entry name" value="Peptidase_S58"/>
    <property type="match status" value="1"/>
</dbReference>
<dbReference type="EMBL" id="JBHPBY010000074">
    <property type="protein sequence ID" value="MFC1850073.1"/>
    <property type="molecule type" value="Genomic_DNA"/>
</dbReference>
<dbReference type="PANTHER" id="PTHR36512">
    <property type="entry name" value="D-AMINOPEPTIDASE"/>
    <property type="match status" value="1"/>
</dbReference>